<sequence>MDWVTNLVPGGKENYNACLVIVDRLRKSSSCLECPKEDKAMDTALFFWNKNIAAFVVPKIIISGRDTKFTSKFWTKLYDILLTKLVFSTYGRAERIIHKMEEIIRSFCAYGMEYKDHQGHTITGLHLY</sequence>
<dbReference type="GO" id="GO:0003676">
    <property type="term" value="F:nucleic acid binding"/>
    <property type="evidence" value="ECO:0007669"/>
    <property type="project" value="InterPro"/>
</dbReference>
<keyword evidence="2" id="KW-1185">Reference proteome</keyword>
<comment type="caution">
    <text evidence="1">The sequence shown here is derived from an EMBL/GenBank/DDBJ whole genome shotgun (WGS) entry which is preliminary data.</text>
</comment>
<reference evidence="1" key="1">
    <citation type="submission" date="2021-03" db="EMBL/GenBank/DDBJ databases">
        <title>Draft genome sequence of rust myrtle Austropuccinia psidii MF-1, a brazilian biotype.</title>
        <authorList>
            <person name="Quecine M.C."/>
            <person name="Pachon D.M.R."/>
            <person name="Bonatelli M.L."/>
            <person name="Correr F.H."/>
            <person name="Franceschini L.M."/>
            <person name="Leite T.F."/>
            <person name="Margarido G.R.A."/>
            <person name="Almeida C.A."/>
            <person name="Ferrarezi J.A."/>
            <person name="Labate C.A."/>
        </authorList>
    </citation>
    <scope>NUCLEOTIDE SEQUENCE</scope>
    <source>
        <strain evidence="1">MF-1</strain>
    </source>
</reference>
<dbReference type="InterPro" id="IPR036397">
    <property type="entry name" value="RNaseH_sf"/>
</dbReference>
<dbReference type="PANTHER" id="PTHR35046">
    <property type="entry name" value="ZINC KNUCKLE (CCHC-TYPE) FAMILY PROTEIN"/>
    <property type="match status" value="1"/>
</dbReference>
<dbReference type="SUPFAM" id="SSF53098">
    <property type="entry name" value="Ribonuclease H-like"/>
    <property type="match status" value="1"/>
</dbReference>
<evidence type="ECO:0008006" key="3">
    <source>
        <dbReference type="Google" id="ProtNLM"/>
    </source>
</evidence>
<dbReference type="Gene3D" id="3.30.420.10">
    <property type="entry name" value="Ribonuclease H-like superfamily/Ribonuclease H"/>
    <property type="match status" value="1"/>
</dbReference>
<protein>
    <recommendedName>
        <fullName evidence="3">Integrase catalytic domain-containing protein</fullName>
    </recommendedName>
</protein>
<dbReference type="InterPro" id="IPR012337">
    <property type="entry name" value="RNaseH-like_sf"/>
</dbReference>
<dbReference type="Proteomes" id="UP000765509">
    <property type="component" value="Unassembled WGS sequence"/>
</dbReference>
<evidence type="ECO:0000313" key="1">
    <source>
        <dbReference type="EMBL" id="MBW0556857.1"/>
    </source>
</evidence>
<dbReference type="PANTHER" id="PTHR35046:SF9">
    <property type="entry name" value="RNA-DIRECTED DNA POLYMERASE"/>
    <property type="match status" value="1"/>
</dbReference>
<name>A0A9Q3J6W4_9BASI</name>
<dbReference type="EMBL" id="AVOT02064453">
    <property type="protein sequence ID" value="MBW0556857.1"/>
    <property type="molecule type" value="Genomic_DNA"/>
</dbReference>
<organism evidence="1 2">
    <name type="scientific">Austropuccinia psidii MF-1</name>
    <dbReference type="NCBI Taxonomy" id="1389203"/>
    <lineage>
        <taxon>Eukaryota</taxon>
        <taxon>Fungi</taxon>
        <taxon>Dikarya</taxon>
        <taxon>Basidiomycota</taxon>
        <taxon>Pucciniomycotina</taxon>
        <taxon>Pucciniomycetes</taxon>
        <taxon>Pucciniales</taxon>
        <taxon>Sphaerophragmiaceae</taxon>
        <taxon>Austropuccinia</taxon>
    </lineage>
</organism>
<proteinExistence type="predicted"/>
<dbReference type="AlphaFoldDB" id="A0A9Q3J6W4"/>
<accession>A0A9Q3J6W4</accession>
<evidence type="ECO:0000313" key="2">
    <source>
        <dbReference type="Proteomes" id="UP000765509"/>
    </source>
</evidence>
<gene>
    <name evidence="1" type="ORF">O181_096572</name>
</gene>